<proteinExistence type="predicted"/>
<protein>
    <submittedName>
        <fullName evidence="1">Uncharacterized protein</fullName>
    </submittedName>
</protein>
<sequence>MSRFRCLDCGQRSANVIGCRRCGTATGRRVQLCPIHGATCLPGCRTCRIRFRSPSSR</sequence>
<evidence type="ECO:0000313" key="2">
    <source>
        <dbReference type="Proteomes" id="UP001500902"/>
    </source>
</evidence>
<dbReference type="RefSeq" id="WP_344878715.1">
    <property type="nucleotide sequence ID" value="NZ_BAAAZP010000074.1"/>
</dbReference>
<reference evidence="2" key="1">
    <citation type="journal article" date="2019" name="Int. J. Syst. Evol. Microbiol.">
        <title>The Global Catalogue of Microorganisms (GCM) 10K type strain sequencing project: providing services to taxonomists for standard genome sequencing and annotation.</title>
        <authorList>
            <consortium name="The Broad Institute Genomics Platform"/>
            <consortium name="The Broad Institute Genome Sequencing Center for Infectious Disease"/>
            <person name="Wu L."/>
            <person name="Ma J."/>
        </authorList>
    </citation>
    <scope>NUCLEOTIDE SEQUENCE [LARGE SCALE GENOMIC DNA]</scope>
    <source>
        <strain evidence="2">JCM 16904</strain>
    </source>
</reference>
<dbReference type="Proteomes" id="UP001500902">
    <property type="component" value="Unassembled WGS sequence"/>
</dbReference>
<gene>
    <name evidence="1" type="ORF">GCM10022224_036540</name>
</gene>
<evidence type="ECO:0000313" key="1">
    <source>
        <dbReference type="EMBL" id="GAA3669106.1"/>
    </source>
</evidence>
<dbReference type="EMBL" id="BAAAZP010000074">
    <property type="protein sequence ID" value="GAA3669106.1"/>
    <property type="molecule type" value="Genomic_DNA"/>
</dbReference>
<comment type="caution">
    <text evidence="1">The sequence shown here is derived from an EMBL/GenBank/DDBJ whole genome shotgun (WGS) entry which is preliminary data.</text>
</comment>
<keyword evidence="2" id="KW-1185">Reference proteome</keyword>
<organism evidence="1 2">
    <name type="scientific">Nonomuraea antimicrobica</name>
    <dbReference type="NCBI Taxonomy" id="561173"/>
    <lineage>
        <taxon>Bacteria</taxon>
        <taxon>Bacillati</taxon>
        <taxon>Actinomycetota</taxon>
        <taxon>Actinomycetes</taxon>
        <taxon>Streptosporangiales</taxon>
        <taxon>Streptosporangiaceae</taxon>
        <taxon>Nonomuraea</taxon>
    </lineage>
</organism>
<name>A0ABP7BV24_9ACTN</name>
<accession>A0ABP7BV24</accession>